<protein>
    <recommendedName>
        <fullName evidence="4">Glucose N-acetyltransferase 1</fullName>
    </recommendedName>
</protein>
<dbReference type="PANTHER" id="PTHR11183">
    <property type="entry name" value="GLYCOGENIN SUBFAMILY MEMBER"/>
    <property type="match status" value="1"/>
</dbReference>
<accession>A0A179IKA9</accession>
<evidence type="ECO:0000313" key="3">
    <source>
        <dbReference type="Proteomes" id="UP000243081"/>
    </source>
</evidence>
<keyword evidence="1" id="KW-1133">Transmembrane helix</keyword>
<dbReference type="OrthoDB" id="2014201at2759"/>
<evidence type="ECO:0000256" key="1">
    <source>
        <dbReference type="SAM" id="Phobius"/>
    </source>
</evidence>
<dbReference type="OMA" id="AFNQTDY"/>
<dbReference type="AlphaFoldDB" id="A0A179IKA9"/>
<dbReference type="EMBL" id="LUKN01000744">
    <property type="protein sequence ID" value="OAR02322.1"/>
    <property type="molecule type" value="Genomic_DNA"/>
</dbReference>
<keyword evidence="1" id="KW-0812">Transmembrane</keyword>
<name>A0A179IKA9_CORDF</name>
<proteinExistence type="predicted"/>
<sequence>MANMPTGRRLRFLPTVAVTVTVTVLLLYNYTQMGPSSTRSHLPAQNPSSIQTAATVDWSKFAYVQYVTNSQYLCNSVMLFETLDRLGSKADRLMMSPAGMAADGLSNTDLEEARLLTIARDRYNVRLQPIEVQSREGKDSTWAESFTKLLSFNQTQYDRVLSLDSDGTVLQSMDELFLLPPCPVAMPRAYWLYPDTQILSSQVMLVQPSAREFGRVMAAINIADGNDYDMEIVNTLYKDQALVLPHRPYDMLTAEFRRGDHSQYLGSNEEPWDPVEALNEAKFLHFSDWPVPKPWLEMSDEVRAEKQPSCSRVDGVERCVEREMWNGFYTDFAQRRKSVQRICSSKED</sequence>
<gene>
    <name evidence="2" type="ORF">LLEC1_00441</name>
</gene>
<comment type="caution">
    <text evidence="2">The sequence shown here is derived from an EMBL/GenBank/DDBJ whole genome shotgun (WGS) entry which is preliminary data.</text>
</comment>
<reference evidence="2 3" key="1">
    <citation type="submission" date="2016-03" db="EMBL/GenBank/DDBJ databases">
        <title>Fine-scale spatial genetic structure of a fungal parasite of coffee scale insects.</title>
        <authorList>
            <person name="Jackson D."/>
            <person name="Zemenick K.A."/>
            <person name="Malloure B."/>
            <person name="Quandt C.A."/>
            <person name="James T.Y."/>
        </authorList>
    </citation>
    <scope>NUCLEOTIDE SEQUENCE [LARGE SCALE GENOMIC DNA]</scope>
    <source>
        <strain evidence="2 3">UM487</strain>
    </source>
</reference>
<evidence type="ECO:0008006" key="4">
    <source>
        <dbReference type="Google" id="ProtNLM"/>
    </source>
</evidence>
<dbReference type="InterPro" id="IPR029044">
    <property type="entry name" value="Nucleotide-diphossugar_trans"/>
</dbReference>
<keyword evidence="3" id="KW-1185">Reference proteome</keyword>
<evidence type="ECO:0000313" key="2">
    <source>
        <dbReference type="EMBL" id="OAR02322.1"/>
    </source>
</evidence>
<organism evidence="2 3">
    <name type="scientific">Cordyceps confragosa</name>
    <name type="common">Lecanicillium lecanii</name>
    <dbReference type="NCBI Taxonomy" id="2714763"/>
    <lineage>
        <taxon>Eukaryota</taxon>
        <taxon>Fungi</taxon>
        <taxon>Dikarya</taxon>
        <taxon>Ascomycota</taxon>
        <taxon>Pezizomycotina</taxon>
        <taxon>Sordariomycetes</taxon>
        <taxon>Hypocreomycetidae</taxon>
        <taxon>Hypocreales</taxon>
        <taxon>Cordycipitaceae</taxon>
        <taxon>Akanthomyces</taxon>
    </lineage>
</organism>
<dbReference type="SUPFAM" id="SSF53448">
    <property type="entry name" value="Nucleotide-diphospho-sugar transferases"/>
    <property type="match status" value="1"/>
</dbReference>
<keyword evidence="1" id="KW-0472">Membrane</keyword>
<feature type="transmembrane region" description="Helical" evidence="1">
    <location>
        <begin position="12"/>
        <end position="30"/>
    </location>
</feature>
<dbReference type="Proteomes" id="UP000243081">
    <property type="component" value="Unassembled WGS sequence"/>
</dbReference>
<dbReference type="Gene3D" id="3.90.550.10">
    <property type="entry name" value="Spore Coat Polysaccharide Biosynthesis Protein SpsA, Chain A"/>
    <property type="match status" value="1"/>
</dbReference>
<dbReference type="InterPro" id="IPR050587">
    <property type="entry name" value="GNT1/Glycosyltrans_8"/>
</dbReference>